<dbReference type="Gene3D" id="3.40.50.1820">
    <property type="entry name" value="alpha/beta hydrolase"/>
    <property type="match status" value="1"/>
</dbReference>
<comment type="caution">
    <text evidence="2">The sequence shown here is derived from an EMBL/GenBank/DDBJ whole genome shotgun (WGS) entry which is preliminary data.</text>
</comment>
<proteinExistence type="predicted"/>
<dbReference type="SUPFAM" id="SSF53474">
    <property type="entry name" value="alpha/beta-Hydrolases"/>
    <property type="match status" value="1"/>
</dbReference>
<dbReference type="PANTHER" id="PTHR43433:SF5">
    <property type="entry name" value="AB HYDROLASE-1 DOMAIN-CONTAINING PROTEIN"/>
    <property type="match status" value="1"/>
</dbReference>
<reference evidence="2" key="1">
    <citation type="submission" date="2022-11" db="EMBL/GenBank/DDBJ databases">
        <title>Hoeflea poritis sp. nov., isolated from scleractinian coral Porites lutea.</title>
        <authorList>
            <person name="Zhang G."/>
            <person name="Wei Q."/>
            <person name="Cai L."/>
        </authorList>
    </citation>
    <scope>NUCLEOTIDE SEQUENCE</scope>
    <source>
        <strain evidence="2">E7-10</strain>
    </source>
</reference>
<keyword evidence="2" id="KW-0378">Hydrolase</keyword>
<sequence length="276" mass="30469">MQGGSEAASTQFVVGTIKIWGRPVRYARHDPPHAETTLLLFNGIGANLESAERFITSFQNVRVITFDVPGVGGTPTPTLPYRMSHIADMAAALLDRLDIHKVHVFGVSWGGGAAQQFAWMYQERCLSLTLAATTSGAIMIPGSPKALIRMVTPRRYSDPNFMFKNAAHLYGGTVAVQQELMREFVEALDHGTPVGYIYQLIAMVGWTSWHYLSRLDLPALVLMGEEDPIVPVSNGRVLTSRLKRATLETMPCGHLFIITMPAETARRVERFVLEGL</sequence>
<protein>
    <submittedName>
        <fullName evidence="2">Alpha/beta fold hydrolase</fullName>
    </submittedName>
</protein>
<organism evidence="2 3">
    <name type="scientific">Hoeflea poritis</name>
    <dbReference type="NCBI Taxonomy" id="2993659"/>
    <lineage>
        <taxon>Bacteria</taxon>
        <taxon>Pseudomonadati</taxon>
        <taxon>Pseudomonadota</taxon>
        <taxon>Alphaproteobacteria</taxon>
        <taxon>Hyphomicrobiales</taxon>
        <taxon>Rhizobiaceae</taxon>
        <taxon>Hoeflea</taxon>
    </lineage>
</organism>
<evidence type="ECO:0000259" key="1">
    <source>
        <dbReference type="Pfam" id="PF00561"/>
    </source>
</evidence>
<dbReference type="Pfam" id="PF00561">
    <property type="entry name" value="Abhydrolase_1"/>
    <property type="match status" value="1"/>
</dbReference>
<name>A0ABT4VKA1_9HYPH</name>
<accession>A0ABT4VKA1</accession>
<dbReference type="InterPro" id="IPR029058">
    <property type="entry name" value="AB_hydrolase_fold"/>
</dbReference>
<dbReference type="GO" id="GO:0016787">
    <property type="term" value="F:hydrolase activity"/>
    <property type="evidence" value="ECO:0007669"/>
    <property type="project" value="UniProtKB-KW"/>
</dbReference>
<feature type="domain" description="AB hydrolase-1" evidence="1">
    <location>
        <begin position="37"/>
        <end position="167"/>
    </location>
</feature>
<dbReference type="InterPro" id="IPR050471">
    <property type="entry name" value="AB_hydrolase"/>
</dbReference>
<dbReference type="RefSeq" id="WP_271088714.1">
    <property type="nucleotide sequence ID" value="NZ_JAPJZH010000003.1"/>
</dbReference>
<dbReference type="PANTHER" id="PTHR43433">
    <property type="entry name" value="HYDROLASE, ALPHA/BETA FOLD FAMILY PROTEIN"/>
    <property type="match status" value="1"/>
</dbReference>
<evidence type="ECO:0000313" key="3">
    <source>
        <dbReference type="Proteomes" id="UP001148313"/>
    </source>
</evidence>
<keyword evidence="3" id="KW-1185">Reference proteome</keyword>
<dbReference type="Proteomes" id="UP001148313">
    <property type="component" value="Unassembled WGS sequence"/>
</dbReference>
<dbReference type="EMBL" id="JAPJZH010000003">
    <property type="protein sequence ID" value="MDA4845146.1"/>
    <property type="molecule type" value="Genomic_DNA"/>
</dbReference>
<gene>
    <name evidence="2" type="ORF">OOZ53_07270</name>
</gene>
<dbReference type="InterPro" id="IPR000073">
    <property type="entry name" value="AB_hydrolase_1"/>
</dbReference>
<evidence type="ECO:0000313" key="2">
    <source>
        <dbReference type="EMBL" id="MDA4845146.1"/>
    </source>
</evidence>
<dbReference type="PRINTS" id="PR00111">
    <property type="entry name" value="ABHYDROLASE"/>
</dbReference>